<keyword evidence="1" id="KW-0812">Transmembrane</keyword>
<gene>
    <name evidence="2" type="ORF">EDD78_10732</name>
</gene>
<dbReference type="Gene3D" id="2.60.320.10">
    <property type="entry name" value="N-utilization substance G protein NusG, insert domain"/>
    <property type="match status" value="1"/>
</dbReference>
<protein>
    <submittedName>
        <fullName evidence="2">NusG-like protein</fullName>
    </submittedName>
</protein>
<dbReference type="Pfam" id="PF07009">
    <property type="entry name" value="NusG_II"/>
    <property type="match status" value="1"/>
</dbReference>
<keyword evidence="1" id="KW-1133">Transmembrane helix</keyword>
<dbReference type="InterPro" id="IPR038690">
    <property type="entry name" value="NusG_2_sf"/>
</dbReference>
<dbReference type="EMBL" id="SLUK01000007">
    <property type="protein sequence ID" value="TCL42931.1"/>
    <property type="molecule type" value="Genomic_DNA"/>
</dbReference>
<sequence length="126" mass="13846">MISPNKKGLSRVERKILFWLLAAAVAATLLLGLLRMDRGGYGIAQIYCDGTLVASLDLADYQQSRIIPLSQLGVDLPVSFELKDHKIRFVNVTCPDHLCEGFGFISLPTQTAVCMPNRVSVLIDGR</sequence>
<dbReference type="AlphaFoldDB" id="A0A9X8Y800"/>
<evidence type="ECO:0000256" key="1">
    <source>
        <dbReference type="SAM" id="Phobius"/>
    </source>
</evidence>
<keyword evidence="1" id="KW-0472">Membrane</keyword>
<reference evidence="2 3" key="1">
    <citation type="submission" date="2019-03" db="EMBL/GenBank/DDBJ databases">
        <title>Genomic Encyclopedia of Type Strains, Phase IV (KMG-IV): sequencing the most valuable type-strain genomes for metagenomic binning, comparative biology and taxonomic classification.</title>
        <authorList>
            <person name="Goeker M."/>
        </authorList>
    </citation>
    <scope>NUCLEOTIDE SEQUENCE [LARGE SCALE GENOMIC DNA]</scope>
    <source>
        <strain evidence="2 3">DSM 100433</strain>
    </source>
</reference>
<feature type="transmembrane region" description="Helical" evidence="1">
    <location>
        <begin position="16"/>
        <end position="34"/>
    </location>
</feature>
<accession>A0A9X8Y800</accession>
<name>A0A9X8Y800_9FIRM</name>
<dbReference type="OrthoDB" id="47603at2"/>
<organism evidence="2 3">
    <name type="scientific">Harryflintia acetispora</name>
    <dbReference type="NCBI Taxonomy" id="1849041"/>
    <lineage>
        <taxon>Bacteria</taxon>
        <taxon>Bacillati</taxon>
        <taxon>Bacillota</taxon>
        <taxon>Clostridia</taxon>
        <taxon>Eubacteriales</taxon>
        <taxon>Oscillospiraceae</taxon>
        <taxon>Harryflintia</taxon>
    </lineage>
</organism>
<evidence type="ECO:0000313" key="2">
    <source>
        <dbReference type="EMBL" id="TCL42931.1"/>
    </source>
</evidence>
<comment type="caution">
    <text evidence="2">The sequence shown here is derived from an EMBL/GenBank/DDBJ whole genome shotgun (WGS) entry which is preliminary data.</text>
</comment>
<keyword evidence="3" id="KW-1185">Reference proteome</keyword>
<dbReference type="Proteomes" id="UP000294682">
    <property type="component" value="Unassembled WGS sequence"/>
</dbReference>
<proteinExistence type="predicted"/>
<evidence type="ECO:0000313" key="3">
    <source>
        <dbReference type="Proteomes" id="UP000294682"/>
    </source>
</evidence>